<comment type="function">
    <text evidence="4">Catalyzes the deamination of 5-methylthioadenosine and S-adenosyl-L-homocysteine into 5-methylthioinosine and S-inosyl-L-homocysteine, respectively. Is also able to deaminate adenosine.</text>
</comment>
<dbReference type="RefSeq" id="WP_039209930.1">
    <property type="nucleotide sequence ID" value="NZ_JSCE01000186.1"/>
</dbReference>
<proteinExistence type="inferred from homology"/>
<dbReference type="Gene3D" id="2.30.40.10">
    <property type="entry name" value="Urease, subunit C, domain 1"/>
    <property type="match status" value="1"/>
</dbReference>
<comment type="caution">
    <text evidence="6">The sequence shown here is derived from an EMBL/GenBank/DDBJ whole genome shotgun (WGS) entry which is preliminary data.</text>
</comment>
<dbReference type="Gene3D" id="3.20.20.140">
    <property type="entry name" value="Metal-dependent hydrolases"/>
    <property type="match status" value="1"/>
</dbReference>
<feature type="binding site" evidence="4">
    <location>
        <position position="296"/>
    </location>
    <ligand>
        <name>Zn(2+)</name>
        <dbReference type="ChEBI" id="CHEBI:29105"/>
    </ligand>
</feature>
<dbReference type="Proteomes" id="UP000030993">
    <property type="component" value="Unassembled WGS sequence"/>
</dbReference>
<dbReference type="GO" id="GO:0046872">
    <property type="term" value="F:metal ion binding"/>
    <property type="evidence" value="ECO:0007669"/>
    <property type="project" value="UniProtKB-KW"/>
</dbReference>
<feature type="binding site" evidence="4">
    <location>
        <position position="90"/>
    </location>
    <ligand>
        <name>substrate</name>
    </ligand>
</feature>
<evidence type="ECO:0000256" key="2">
    <source>
        <dbReference type="ARBA" id="ARBA00022801"/>
    </source>
</evidence>
<keyword evidence="7" id="KW-1185">Reference proteome</keyword>
<keyword evidence="2 4" id="KW-0378">Hydrolase</keyword>
<dbReference type="InterPro" id="IPR011059">
    <property type="entry name" value="Metal-dep_hydrolase_composite"/>
</dbReference>
<dbReference type="InterPro" id="IPR006680">
    <property type="entry name" value="Amidohydro-rel"/>
</dbReference>
<gene>
    <name evidence="4" type="primary">mtaD</name>
    <name evidence="6" type="ORF">NZ47_09800</name>
</gene>
<comment type="similarity">
    <text evidence="4">Belongs to the metallo-dependent hydrolases superfamily. MTA/SAH deaminase family.</text>
</comment>
<dbReference type="HAMAP" id="MF_01281">
    <property type="entry name" value="MTA_SAH_deamin"/>
    <property type="match status" value="1"/>
</dbReference>
<evidence type="ECO:0000256" key="1">
    <source>
        <dbReference type="ARBA" id="ARBA00022723"/>
    </source>
</evidence>
<dbReference type="EC" id="3.5.4.28" evidence="4"/>
<dbReference type="AlphaFoldDB" id="A0A0B2JV86"/>
<feature type="binding site" evidence="4">
    <location>
        <position position="63"/>
    </location>
    <ligand>
        <name>Zn(2+)</name>
        <dbReference type="ChEBI" id="CHEBI:29105"/>
    </ligand>
</feature>
<dbReference type="InterPro" id="IPR050287">
    <property type="entry name" value="MTA/SAH_deaminase"/>
</dbReference>
<dbReference type="PANTHER" id="PTHR43794:SF11">
    <property type="entry name" value="AMIDOHYDROLASE-RELATED DOMAIN-CONTAINING PROTEIN"/>
    <property type="match status" value="1"/>
</dbReference>
<comment type="cofactor">
    <cofactor evidence="4">
        <name>Zn(2+)</name>
        <dbReference type="ChEBI" id="CHEBI:29105"/>
    </cofactor>
    <text evidence="4">Binds 1 zinc ion per subunit.</text>
</comment>
<evidence type="ECO:0000256" key="4">
    <source>
        <dbReference type="HAMAP-Rule" id="MF_01281"/>
    </source>
</evidence>
<dbReference type="SUPFAM" id="SSF51556">
    <property type="entry name" value="Metallo-dependent hydrolases"/>
    <property type="match status" value="1"/>
</dbReference>
<comment type="catalytic activity">
    <reaction evidence="4">
        <text>S-adenosyl-L-homocysteine + H2O + H(+) = S-inosyl-L-homocysteine + NH4(+)</text>
        <dbReference type="Rhea" id="RHEA:20716"/>
        <dbReference type="ChEBI" id="CHEBI:15377"/>
        <dbReference type="ChEBI" id="CHEBI:15378"/>
        <dbReference type="ChEBI" id="CHEBI:28938"/>
        <dbReference type="ChEBI" id="CHEBI:57856"/>
        <dbReference type="ChEBI" id="CHEBI:57985"/>
        <dbReference type="EC" id="3.5.4.28"/>
    </reaction>
</comment>
<accession>A0A0B2JV86</accession>
<protein>
    <recommendedName>
        <fullName evidence="4">5-methylthioadenosine/S-adenosylhomocysteine deaminase</fullName>
        <shortName evidence="4">MTA/SAH deaminase</shortName>
        <ecNumber evidence="4">3.5.4.28</ecNumber>
        <ecNumber evidence="4">3.5.4.31</ecNumber>
    </recommendedName>
</protein>
<dbReference type="InterPro" id="IPR023512">
    <property type="entry name" value="Deaminase_MtaD/DadD"/>
</dbReference>
<feature type="binding site" evidence="4">
    <location>
        <position position="143"/>
    </location>
    <ligand>
        <name>substrate</name>
    </ligand>
</feature>
<dbReference type="CDD" id="cd01298">
    <property type="entry name" value="ATZ_TRZ_like"/>
    <property type="match status" value="1"/>
</dbReference>
<keyword evidence="3 4" id="KW-0862">Zinc</keyword>
<feature type="binding site" evidence="4">
    <location>
        <position position="61"/>
    </location>
    <ligand>
        <name>Zn(2+)</name>
        <dbReference type="ChEBI" id="CHEBI:29105"/>
    </ligand>
</feature>
<dbReference type="PANTHER" id="PTHR43794">
    <property type="entry name" value="AMINOHYDROLASE SSNA-RELATED"/>
    <property type="match status" value="1"/>
</dbReference>
<organism evidence="6 7">
    <name type="scientific">Anaerovibrio lipolyticus</name>
    <dbReference type="NCBI Taxonomy" id="82374"/>
    <lineage>
        <taxon>Bacteria</taxon>
        <taxon>Bacillati</taxon>
        <taxon>Bacillota</taxon>
        <taxon>Negativicutes</taxon>
        <taxon>Selenomonadales</taxon>
        <taxon>Selenomonadaceae</taxon>
        <taxon>Anaerovibrio</taxon>
    </lineage>
</organism>
<dbReference type="EC" id="3.5.4.31" evidence="4"/>
<reference evidence="6 7" key="1">
    <citation type="journal article" date="2013" name="PLoS ONE">
        <title>Identification and characterization of three novel lipases belonging to families II and V from Anaerovibrio lipolyticus 5ST.</title>
        <authorList>
            <person name="Prive F."/>
            <person name="Kaderbhai N.N."/>
            <person name="Girdwood S."/>
            <person name="Worgan H.J."/>
            <person name="Pinloche E."/>
            <person name="Scollan N.D."/>
            <person name="Huws S.A."/>
            <person name="Newbold C.J."/>
        </authorList>
    </citation>
    <scope>NUCLEOTIDE SEQUENCE [LARGE SCALE GENOMIC DNA]</scope>
    <source>
        <strain evidence="6 7">5S</strain>
    </source>
</reference>
<feature type="binding site" evidence="4">
    <location>
        <position position="208"/>
    </location>
    <ligand>
        <name>Zn(2+)</name>
        <dbReference type="ChEBI" id="CHEBI:29105"/>
    </ligand>
</feature>
<evidence type="ECO:0000256" key="3">
    <source>
        <dbReference type="ARBA" id="ARBA00022833"/>
    </source>
</evidence>
<keyword evidence="1 4" id="KW-0479">Metal-binding</keyword>
<feature type="binding site" evidence="4">
    <location>
        <position position="296"/>
    </location>
    <ligand>
        <name>substrate</name>
    </ligand>
</feature>
<comment type="catalytic activity">
    <reaction evidence="4">
        <text>S-methyl-5'-thioadenosine + H2O + H(+) = S-methyl-5'-thioinosine + NH4(+)</text>
        <dbReference type="Rhea" id="RHEA:25025"/>
        <dbReference type="ChEBI" id="CHEBI:15377"/>
        <dbReference type="ChEBI" id="CHEBI:15378"/>
        <dbReference type="ChEBI" id="CHEBI:17509"/>
        <dbReference type="ChEBI" id="CHEBI:28938"/>
        <dbReference type="ChEBI" id="CHEBI:48595"/>
        <dbReference type="EC" id="3.5.4.31"/>
    </reaction>
</comment>
<evidence type="ECO:0000313" key="6">
    <source>
        <dbReference type="EMBL" id="KHM51574.1"/>
    </source>
</evidence>
<sequence>MSNLLIKGAHVLLDDYTVKEADIAVKDTEILSIGHIPADFKADRTVDGSNHFAAPGFVNGHTHASMTMLRSYGDDMELMDWLNNRIWPTEAKMVEKDIRVGGELALLEMIKTGTTAYADMYGPHMESVIEATIKAGIRGVIARGAIGLFPAGRQILEDNVKLFENYHGAGDGLITIMMGVHAPYTCPPEFCEYARELAVKHQIPIHIHMNETQAEIKQIQEQYGKRPFKYIEDTGLFELPAIAAHCVWLDNEDIAIMKKHNISAIHNPGSNMKLASGVSPVPRLLKEGINVALGTDGASSNNNLDMLEEVRLAAMLHKVNELDPLAVPAKVALQLGTENGAKALLLDKVGKLTPGYKADIVLYDMNRADWCPRHDLVSLLVYSASSSSVDAVICDGKVIMEKGEVLTLDEERILHEAQETAMDLVNR</sequence>
<dbReference type="FunFam" id="3.20.20.140:FF:000014">
    <property type="entry name" value="5-methylthioadenosine/S-adenosylhomocysteine deaminase"/>
    <property type="match status" value="1"/>
</dbReference>
<dbReference type="STRING" id="82374.NZ47_09800"/>
<dbReference type="Pfam" id="PF01979">
    <property type="entry name" value="Amidohydro_1"/>
    <property type="match status" value="1"/>
</dbReference>
<dbReference type="GO" id="GO:0050270">
    <property type="term" value="F:S-adenosylhomocysteine deaminase activity"/>
    <property type="evidence" value="ECO:0007669"/>
    <property type="project" value="UniProtKB-UniRule"/>
</dbReference>
<comment type="caution">
    <text evidence="4">Lacks conserved residue(s) required for the propagation of feature annotation.</text>
</comment>
<dbReference type="eggNOG" id="COG0402">
    <property type="taxonomic scope" value="Bacteria"/>
</dbReference>
<feature type="binding site" evidence="4">
    <location>
        <position position="181"/>
    </location>
    <ligand>
        <name>substrate</name>
    </ligand>
</feature>
<dbReference type="EMBL" id="JSCE01000186">
    <property type="protein sequence ID" value="KHM51574.1"/>
    <property type="molecule type" value="Genomic_DNA"/>
</dbReference>
<name>A0A0B2JV86_9FIRM</name>
<dbReference type="GO" id="GO:0090614">
    <property type="term" value="F:5'-methylthioadenosine deaminase activity"/>
    <property type="evidence" value="ECO:0007669"/>
    <property type="project" value="UniProtKB-UniRule"/>
</dbReference>
<feature type="domain" description="Amidohydrolase-related" evidence="5">
    <location>
        <begin position="53"/>
        <end position="398"/>
    </location>
</feature>
<evidence type="ECO:0000259" key="5">
    <source>
        <dbReference type="Pfam" id="PF01979"/>
    </source>
</evidence>
<evidence type="ECO:0000313" key="7">
    <source>
        <dbReference type="Proteomes" id="UP000030993"/>
    </source>
</evidence>
<dbReference type="SUPFAM" id="SSF51338">
    <property type="entry name" value="Composite domain of metallo-dependent hydrolases"/>
    <property type="match status" value="1"/>
</dbReference>
<feature type="binding site" evidence="4">
    <location>
        <position position="211"/>
    </location>
    <ligand>
        <name>substrate</name>
    </ligand>
</feature>
<dbReference type="InterPro" id="IPR032466">
    <property type="entry name" value="Metal_Hydrolase"/>
</dbReference>